<evidence type="ECO:0000256" key="9">
    <source>
        <dbReference type="SAM" id="Phobius"/>
    </source>
</evidence>
<dbReference type="InterPro" id="IPR033480">
    <property type="entry name" value="sCache_2"/>
</dbReference>
<dbReference type="Proteomes" id="UP001189616">
    <property type="component" value="Unassembled WGS sequence"/>
</dbReference>
<gene>
    <name evidence="11" type="ORF">LMG7141_00781</name>
</gene>
<keyword evidence="6 9" id="KW-0472">Membrane</keyword>
<protein>
    <recommendedName>
        <fullName evidence="10">Methyl-accepting transducer domain-containing protein</fullName>
    </recommendedName>
</protein>
<dbReference type="EMBL" id="CATYWO010000001">
    <property type="protein sequence ID" value="CAJ0778646.1"/>
    <property type="molecule type" value="Genomic_DNA"/>
</dbReference>
<dbReference type="InterPro" id="IPR051310">
    <property type="entry name" value="MCP_chemotaxis"/>
</dbReference>
<comment type="caution">
    <text evidence="11">The sequence shown here is derived from an EMBL/GenBank/DDBJ whole genome shotgun (WGS) entry which is preliminary data.</text>
</comment>
<feature type="transmembrane region" description="Helical" evidence="9">
    <location>
        <begin position="39"/>
        <end position="61"/>
    </location>
</feature>
<dbReference type="PROSITE" id="PS50111">
    <property type="entry name" value="CHEMOTAXIS_TRANSDUC_2"/>
    <property type="match status" value="1"/>
</dbReference>
<evidence type="ECO:0000313" key="11">
    <source>
        <dbReference type="EMBL" id="CAJ0778646.1"/>
    </source>
</evidence>
<keyword evidence="2" id="KW-1003">Cell membrane</keyword>
<evidence type="ECO:0000256" key="2">
    <source>
        <dbReference type="ARBA" id="ARBA00022475"/>
    </source>
</evidence>
<keyword evidence="3" id="KW-0488">Methylation</keyword>
<evidence type="ECO:0000256" key="5">
    <source>
        <dbReference type="ARBA" id="ARBA00022989"/>
    </source>
</evidence>
<dbReference type="Gene3D" id="1.10.287.950">
    <property type="entry name" value="Methyl-accepting chemotaxis protein"/>
    <property type="match status" value="1"/>
</dbReference>
<dbReference type="Pfam" id="PF00015">
    <property type="entry name" value="MCPsignal"/>
    <property type="match status" value="1"/>
</dbReference>
<feature type="domain" description="Methyl-accepting transducer" evidence="10">
    <location>
        <begin position="119"/>
        <end position="348"/>
    </location>
</feature>
<dbReference type="PRINTS" id="PR00260">
    <property type="entry name" value="CHEMTRNSDUCR"/>
</dbReference>
<keyword evidence="12" id="KW-1185">Reference proteome</keyword>
<dbReference type="CDD" id="cd11386">
    <property type="entry name" value="MCP_signal"/>
    <property type="match status" value="1"/>
</dbReference>
<evidence type="ECO:0000256" key="1">
    <source>
        <dbReference type="ARBA" id="ARBA00004651"/>
    </source>
</evidence>
<dbReference type="InterPro" id="IPR004089">
    <property type="entry name" value="MCPsignal_dom"/>
</dbReference>
<evidence type="ECO:0000256" key="8">
    <source>
        <dbReference type="PROSITE-ProRule" id="PRU00284"/>
    </source>
</evidence>
<evidence type="ECO:0000259" key="10">
    <source>
        <dbReference type="PROSITE" id="PS50111"/>
    </source>
</evidence>
<organism evidence="11 12">
    <name type="scientific">Ralstonia condita</name>
    <dbReference type="NCBI Taxonomy" id="3058600"/>
    <lineage>
        <taxon>Bacteria</taxon>
        <taxon>Pseudomonadati</taxon>
        <taxon>Pseudomonadota</taxon>
        <taxon>Betaproteobacteria</taxon>
        <taxon>Burkholderiales</taxon>
        <taxon>Burkholderiaceae</taxon>
        <taxon>Ralstonia</taxon>
    </lineage>
</organism>
<dbReference type="Gene3D" id="6.10.340.10">
    <property type="match status" value="1"/>
</dbReference>
<keyword evidence="8" id="KW-0807">Transducer</keyword>
<dbReference type="RefSeq" id="WP_316655409.1">
    <property type="nucleotide sequence ID" value="NZ_CATYWO010000001.1"/>
</dbReference>
<evidence type="ECO:0000313" key="12">
    <source>
        <dbReference type="Proteomes" id="UP001189616"/>
    </source>
</evidence>
<keyword evidence="5 9" id="KW-1133">Transmembrane helix</keyword>
<dbReference type="Gene3D" id="3.30.450.20">
    <property type="entry name" value="PAS domain"/>
    <property type="match status" value="1"/>
</dbReference>
<accession>A0ABM9J0R3</accession>
<dbReference type="SMART" id="SM00283">
    <property type="entry name" value="MA"/>
    <property type="match status" value="1"/>
</dbReference>
<evidence type="ECO:0000256" key="4">
    <source>
        <dbReference type="ARBA" id="ARBA00022692"/>
    </source>
</evidence>
<name>A0ABM9J0R3_9RALS</name>
<keyword evidence="4 9" id="KW-0812">Transmembrane</keyword>
<evidence type="ECO:0000256" key="7">
    <source>
        <dbReference type="ARBA" id="ARBA00029447"/>
    </source>
</evidence>
<reference evidence="11 12" key="1">
    <citation type="submission" date="2023-07" db="EMBL/GenBank/DDBJ databases">
        <authorList>
            <person name="Peeters C."/>
        </authorList>
    </citation>
    <scope>NUCLEOTIDE SEQUENCE [LARGE SCALE GENOMIC DNA]</scope>
    <source>
        <strain evidence="11 12">LMG 7141</strain>
    </source>
</reference>
<comment type="similarity">
    <text evidence="7">Belongs to the methyl-accepting chemotaxis (MCP) protein family.</text>
</comment>
<dbReference type="Pfam" id="PF17200">
    <property type="entry name" value="sCache_2"/>
    <property type="match status" value="1"/>
</dbReference>
<dbReference type="InterPro" id="IPR004090">
    <property type="entry name" value="Chemotax_Me-accpt_rcpt"/>
</dbReference>
<dbReference type="PANTHER" id="PTHR43531">
    <property type="entry name" value="PROTEIN ICFG"/>
    <property type="match status" value="1"/>
</dbReference>
<sequence length="496" mass="52452">MKDSSSAAAKTKIVVGAATQVALTAGLVAATASRAPQAGSYVTVIAIVQAALVIGYAWWIASRFVTPVDRLVAIAKDIASGNLRDIRWEAEKGSLSALSAELQGIADTLFQIVLRVRSGTAAVATTSSFISADSNALLQSTTTQSGALESTASTMEQLTATVQLNAANAEQAYQLSTHASNAAKNGGEAADRVVKTMSTIMESSKRIVEIISVIDGIAFQTNILALNAAVEAARAGEHGRGFAVVAAEVRSLAQRASTAAKEIKLLIEDSVSRIHEGNVQVMEAGGVIQGIVNNTQNLMNLMADISSASKEQSDGIVAVNEAMTQIDSMTQKNTTLAGDSTKTAVSLIEQAQHLSLAVAAIKLGAGEFGTRDEAVQMVKEAVNFAREHGADALVEEVGKLNKSRFVDRDLYCSLYDVECKCLANGANPRYVGINGNTFKDSDGRFFVKEIVAKAAKDGSGWVDYKHPHPVTRESQPKTTYFERIGNIVVSCGFYRQ</sequence>
<proteinExistence type="inferred from homology"/>
<evidence type="ECO:0000256" key="6">
    <source>
        <dbReference type="ARBA" id="ARBA00023136"/>
    </source>
</evidence>
<dbReference type="SUPFAM" id="SSF58104">
    <property type="entry name" value="Methyl-accepting chemotaxis protein (MCP) signaling domain"/>
    <property type="match status" value="1"/>
</dbReference>
<evidence type="ECO:0000256" key="3">
    <source>
        <dbReference type="ARBA" id="ARBA00022481"/>
    </source>
</evidence>
<dbReference type="PANTHER" id="PTHR43531:SF14">
    <property type="entry name" value="METHYL-ACCEPTING CHEMOTAXIS PROTEIN I-RELATED"/>
    <property type="match status" value="1"/>
</dbReference>
<comment type="subcellular location">
    <subcellularLocation>
        <location evidence="1">Cell membrane</location>
        <topology evidence="1">Multi-pass membrane protein</topology>
    </subcellularLocation>
</comment>